<dbReference type="EMBL" id="LUTU01000017">
    <property type="protein sequence ID" value="OAJ66381.1"/>
    <property type="molecule type" value="Genomic_DNA"/>
</dbReference>
<dbReference type="InterPro" id="IPR014903">
    <property type="entry name" value="DUF1796"/>
</dbReference>
<protein>
    <submittedName>
        <fullName evidence="1">Uncharacterized protein</fullName>
    </submittedName>
</protein>
<dbReference type="RefSeq" id="WP_083956592.1">
    <property type="nucleotide sequence ID" value="NZ_LUTU01000017.1"/>
</dbReference>
<dbReference type="AlphaFoldDB" id="A0A1B6VGN2"/>
<evidence type="ECO:0000313" key="2">
    <source>
        <dbReference type="Proteomes" id="UP000077786"/>
    </source>
</evidence>
<gene>
    <name evidence="1" type="ORF">A0123_03058</name>
</gene>
<name>A0A1B6VGN2_9PROT</name>
<reference evidence="1 2" key="1">
    <citation type="submission" date="2016-03" db="EMBL/GenBank/DDBJ databases">
        <title>Draft genome sequence of Gluconobacter cerinus strain CECT 9110.</title>
        <authorList>
            <person name="Sainz F."/>
            <person name="Mas A."/>
            <person name="Torija M.J."/>
        </authorList>
    </citation>
    <scope>NUCLEOTIDE SEQUENCE [LARGE SCALE GENOMIC DNA]</scope>
    <source>
        <strain evidence="1 2">CECT 9110</strain>
    </source>
</reference>
<dbReference type="Proteomes" id="UP000077786">
    <property type="component" value="Unassembled WGS sequence"/>
</dbReference>
<accession>A0A1B6VGN2</accession>
<comment type="caution">
    <text evidence="1">The sequence shown here is derived from an EMBL/GenBank/DDBJ whole genome shotgun (WGS) entry which is preliminary data.</text>
</comment>
<proteinExistence type="predicted"/>
<dbReference type="OrthoDB" id="246146at2"/>
<organism evidence="1 2">
    <name type="scientific">Gluconobacter cerinus</name>
    <dbReference type="NCBI Taxonomy" id="38307"/>
    <lineage>
        <taxon>Bacteria</taxon>
        <taxon>Pseudomonadati</taxon>
        <taxon>Pseudomonadota</taxon>
        <taxon>Alphaproteobacteria</taxon>
        <taxon>Acetobacterales</taxon>
        <taxon>Acetobacteraceae</taxon>
        <taxon>Gluconobacter</taxon>
    </lineage>
</organism>
<sequence>MSNTITLPETVLTPDVSGVKSGTYDFTPELFMSLRTTLRRYKHRRSSKMPNYGVRTIGGHRVKHVIPLGTHCLPATILRNADLRMGALPFDWVHATPGMIRHCLETDFLDFLPKPGEDGHAAFRDRFGVKDMFPHKDPQAPEDRHYYTRCIDRHRRLMKSRSGKLFVMVSRPSNPIGWHFRELVDLINRLTPNAELLAIQLLPQRDNGESVGLELSQERNGSRLYDFRPVSDESALGYFPDVLDELMILRLIYQYHLHPVALP</sequence>
<evidence type="ECO:0000313" key="1">
    <source>
        <dbReference type="EMBL" id="OAJ66381.1"/>
    </source>
</evidence>
<dbReference type="Pfam" id="PF08795">
    <property type="entry name" value="DUF1796"/>
    <property type="match status" value="1"/>
</dbReference>
<dbReference type="PATRIC" id="fig|38307.3.peg.3200"/>